<gene>
    <name evidence="2" type="ORF">WMSIL1_LOCUS6675</name>
</gene>
<feature type="transmembrane region" description="Helical" evidence="1">
    <location>
        <begin position="30"/>
        <end position="50"/>
    </location>
</feature>
<evidence type="ECO:0000313" key="3">
    <source>
        <dbReference type="Proteomes" id="UP000321570"/>
    </source>
</evidence>
<proteinExistence type="predicted"/>
<evidence type="ECO:0000256" key="1">
    <source>
        <dbReference type="SAM" id="Phobius"/>
    </source>
</evidence>
<name>A0A564YI87_HYMDI</name>
<evidence type="ECO:0000313" key="2">
    <source>
        <dbReference type="EMBL" id="VUZ46916.1"/>
    </source>
</evidence>
<sequence length="52" mass="6415">MKNRIQMNFLFYGNVDWINYRARRRRDRSLSGKFISGASLLWWPICYCQILR</sequence>
<dbReference type="AlphaFoldDB" id="A0A564YI87"/>
<keyword evidence="3" id="KW-1185">Reference proteome</keyword>
<reference evidence="2 3" key="1">
    <citation type="submission" date="2019-07" db="EMBL/GenBank/DDBJ databases">
        <authorList>
            <person name="Jastrzebski P J."/>
            <person name="Paukszto L."/>
            <person name="Jastrzebski P J."/>
        </authorList>
    </citation>
    <scope>NUCLEOTIDE SEQUENCE [LARGE SCALE GENOMIC DNA]</scope>
    <source>
        <strain evidence="2 3">WMS-il1</strain>
    </source>
</reference>
<feature type="non-terminal residue" evidence="2">
    <location>
        <position position="52"/>
    </location>
</feature>
<dbReference type="EMBL" id="CABIJS010000222">
    <property type="protein sequence ID" value="VUZ46916.1"/>
    <property type="molecule type" value="Genomic_DNA"/>
</dbReference>
<accession>A0A564YI87</accession>
<organism evidence="2 3">
    <name type="scientific">Hymenolepis diminuta</name>
    <name type="common">Rat tapeworm</name>
    <dbReference type="NCBI Taxonomy" id="6216"/>
    <lineage>
        <taxon>Eukaryota</taxon>
        <taxon>Metazoa</taxon>
        <taxon>Spiralia</taxon>
        <taxon>Lophotrochozoa</taxon>
        <taxon>Platyhelminthes</taxon>
        <taxon>Cestoda</taxon>
        <taxon>Eucestoda</taxon>
        <taxon>Cyclophyllidea</taxon>
        <taxon>Hymenolepididae</taxon>
        <taxon>Hymenolepis</taxon>
    </lineage>
</organism>
<keyword evidence="1" id="KW-0812">Transmembrane</keyword>
<protein>
    <submittedName>
        <fullName evidence="2">Uncharacterized protein</fullName>
    </submittedName>
</protein>
<dbReference type="Proteomes" id="UP000321570">
    <property type="component" value="Unassembled WGS sequence"/>
</dbReference>
<keyword evidence="1" id="KW-0472">Membrane</keyword>
<keyword evidence="1" id="KW-1133">Transmembrane helix</keyword>